<dbReference type="InterPro" id="IPR007278">
    <property type="entry name" value="DUF397"/>
</dbReference>
<sequence length="60" mass="6474">MDISDLVWRKSTRSSGNGGACVEIAHLPQAIATRDSKSPDGPRILLARDEFAALVTTLKH</sequence>
<gene>
    <name evidence="2" type="ORF">FXF68_27760</name>
</gene>
<dbReference type="Pfam" id="PF04149">
    <property type="entry name" value="DUF397"/>
    <property type="match status" value="1"/>
</dbReference>
<evidence type="ECO:0000313" key="2">
    <source>
        <dbReference type="EMBL" id="TYK46010.1"/>
    </source>
</evidence>
<evidence type="ECO:0000313" key="3">
    <source>
        <dbReference type="Proteomes" id="UP000323505"/>
    </source>
</evidence>
<feature type="domain" description="DUF397" evidence="1">
    <location>
        <begin position="6"/>
        <end position="59"/>
    </location>
</feature>
<protein>
    <submittedName>
        <fullName evidence="2">DUF397 domain-containing protein</fullName>
    </submittedName>
</protein>
<dbReference type="AlphaFoldDB" id="A0A5D3FE02"/>
<reference evidence="2 3" key="1">
    <citation type="submission" date="2019-08" db="EMBL/GenBank/DDBJ databases">
        <title>Actinomadura sp. nov. CYP1-5 isolated from mountain soil.</title>
        <authorList>
            <person name="Songsumanus A."/>
            <person name="Kuncharoen N."/>
            <person name="Kudo T."/>
            <person name="Yuki M."/>
            <person name="Igarashi Y."/>
            <person name="Tanasupawat S."/>
        </authorList>
    </citation>
    <scope>NUCLEOTIDE SEQUENCE [LARGE SCALE GENOMIC DNA]</scope>
    <source>
        <strain evidence="2 3">CYP1-5</strain>
    </source>
</reference>
<dbReference type="Proteomes" id="UP000323505">
    <property type="component" value="Unassembled WGS sequence"/>
</dbReference>
<dbReference type="RefSeq" id="WP_148764216.1">
    <property type="nucleotide sequence ID" value="NZ_VSRQ01000006.1"/>
</dbReference>
<proteinExistence type="predicted"/>
<dbReference type="EMBL" id="VSRQ01000006">
    <property type="protein sequence ID" value="TYK46010.1"/>
    <property type="molecule type" value="Genomic_DNA"/>
</dbReference>
<accession>A0A5D3FE02</accession>
<name>A0A5D3FE02_9ACTN</name>
<organism evidence="2 3">
    <name type="scientific">Actinomadura decatromicini</name>
    <dbReference type="NCBI Taxonomy" id="2604572"/>
    <lineage>
        <taxon>Bacteria</taxon>
        <taxon>Bacillati</taxon>
        <taxon>Actinomycetota</taxon>
        <taxon>Actinomycetes</taxon>
        <taxon>Streptosporangiales</taxon>
        <taxon>Thermomonosporaceae</taxon>
        <taxon>Actinomadura</taxon>
    </lineage>
</organism>
<evidence type="ECO:0000259" key="1">
    <source>
        <dbReference type="Pfam" id="PF04149"/>
    </source>
</evidence>
<keyword evidence="3" id="KW-1185">Reference proteome</keyword>
<comment type="caution">
    <text evidence="2">The sequence shown here is derived from an EMBL/GenBank/DDBJ whole genome shotgun (WGS) entry which is preliminary data.</text>
</comment>